<keyword evidence="2" id="KW-1185">Reference proteome</keyword>
<name>A0A6P1STG7_9RHOB</name>
<accession>A0A6P1STG7</accession>
<dbReference type="EMBL" id="CP046620">
    <property type="protein sequence ID" value="QHQ33974.1"/>
    <property type="molecule type" value="Genomic_DNA"/>
</dbReference>
<proteinExistence type="predicted"/>
<sequence length="116" mass="11549">MRIHVLVGTDDTAFADAVFAACERAAEPLGIDLGLSQLSGQAFAVEADGDTPLILTPVPGTADATAIAALPAFTVEVQPENIAAGGGPVAGTNAQIYGLGMGGYAAALRLIAERVA</sequence>
<evidence type="ECO:0000313" key="1">
    <source>
        <dbReference type="EMBL" id="QHQ33974.1"/>
    </source>
</evidence>
<dbReference type="Proteomes" id="UP000464495">
    <property type="component" value="Chromosome"/>
</dbReference>
<dbReference type="RefSeq" id="WP_161860546.1">
    <property type="nucleotide sequence ID" value="NZ_CP046620.1"/>
</dbReference>
<protein>
    <submittedName>
        <fullName evidence="1">Uncharacterized protein</fullName>
    </submittedName>
</protein>
<organism evidence="1 2">
    <name type="scientific">Algicella marina</name>
    <dbReference type="NCBI Taxonomy" id="2683284"/>
    <lineage>
        <taxon>Bacteria</taxon>
        <taxon>Pseudomonadati</taxon>
        <taxon>Pseudomonadota</taxon>
        <taxon>Alphaproteobacteria</taxon>
        <taxon>Rhodobacterales</taxon>
        <taxon>Paracoccaceae</taxon>
        <taxon>Algicella</taxon>
    </lineage>
</organism>
<evidence type="ECO:0000313" key="2">
    <source>
        <dbReference type="Proteomes" id="UP000464495"/>
    </source>
</evidence>
<reference evidence="1 2" key="1">
    <citation type="submission" date="2019-12" db="EMBL/GenBank/DDBJ databases">
        <title>Complete genome sequence of Algicella marina strain 9Alg 56(T) isolated from the red alga Tichocarpus crinitus.</title>
        <authorList>
            <person name="Kim S.-G."/>
            <person name="Nedashkovskaya O.I."/>
        </authorList>
    </citation>
    <scope>NUCLEOTIDE SEQUENCE [LARGE SCALE GENOMIC DNA]</scope>
    <source>
        <strain evidence="1 2">9Alg 56</strain>
    </source>
</reference>
<gene>
    <name evidence="1" type="ORF">GO499_01640</name>
</gene>
<dbReference type="KEGG" id="amaq:GO499_01640"/>
<dbReference type="AlphaFoldDB" id="A0A6P1STG7"/>